<dbReference type="SUPFAM" id="SSF48695">
    <property type="entry name" value="Multiheme cytochromes"/>
    <property type="match status" value="1"/>
</dbReference>
<dbReference type="KEGG" id="dej:AWY79_04960"/>
<feature type="binding site" description="axial binding residue" evidence="6">
    <location>
        <position position="132"/>
    </location>
    <ligand>
        <name>heme c</name>
        <dbReference type="ChEBI" id="CHEBI:61717"/>
        <label>1</label>
    </ligand>
    <ligandPart>
        <name>Fe</name>
        <dbReference type="ChEBI" id="CHEBI:18248"/>
    </ligandPart>
</feature>
<gene>
    <name evidence="9" type="ORF">AWY79_04960</name>
    <name evidence="10" type="ORF">EDC59_10480</name>
</gene>
<evidence type="ECO:0000259" key="8">
    <source>
        <dbReference type="Pfam" id="PF02085"/>
    </source>
</evidence>
<evidence type="ECO:0000313" key="9">
    <source>
        <dbReference type="EMBL" id="AMK10513.1"/>
    </source>
</evidence>
<feature type="binding site" description="axial binding residue" evidence="6">
    <location>
        <position position="62"/>
    </location>
    <ligand>
        <name>heme c</name>
        <dbReference type="ChEBI" id="CHEBI:61717"/>
        <label>1</label>
    </ligand>
    <ligandPart>
        <name>Fe</name>
        <dbReference type="ChEBI" id="CHEBI:18248"/>
    </ligandPart>
</feature>
<dbReference type="Pfam" id="PF02085">
    <property type="entry name" value="Cytochrom_CIII"/>
    <property type="match status" value="1"/>
</dbReference>
<feature type="binding site" description="axial binding residue" evidence="6">
    <location>
        <position position="66"/>
    </location>
    <ligand>
        <name>heme c</name>
        <dbReference type="ChEBI" id="CHEBI:61717"/>
        <label>1</label>
    </ligand>
    <ligandPart>
        <name>Fe</name>
        <dbReference type="ChEBI" id="CHEBI:18248"/>
    </ligandPart>
</feature>
<reference evidence="9 11" key="1">
    <citation type="journal article" date="2016" name="Front. Microbiol.">
        <title>Genome Sequence of the Piezophilic, Mesophilic Sulfate-Reducing Bacterium Desulfovibrio indicus J2T.</title>
        <authorList>
            <person name="Cao J."/>
            <person name="Maignien L."/>
            <person name="Shao Z."/>
            <person name="Alain K."/>
            <person name="Jebbar M."/>
        </authorList>
    </citation>
    <scope>NUCLEOTIDE SEQUENCE [LARGE SCALE GENOMIC DNA]</scope>
    <source>
        <strain evidence="9 11">J2</strain>
    </source>
</reference>
<dbReference type="InterPro" id="IPR002322">
    <property type="entry name" value="Cyt_c_III"/>
</dbReference>
<feature type="binding site" description="axial binding residue" evidence="6">
    <location>
        <position position="111"/>
    </location>
    <ligand>
        <name>heme c</name>
        <dbReference type="ChEBI" id="CHEBI:61717"/>
        <label>1</label>
    </ligand>
    <ligandPart>
        <name>Fe</name>
        <dbReference type="ChEBI" id="CHEBI:18248"/>
    </ligandPart>
</feature>
<feature type="binding site" description="axial binding residue" evidence="6">
    <location>
        <position position="52"/>
    </location>
    <ligand>
        <name>heme c</name>
        <dbReference type="ChEBI" id="CHEBI:61717"/>
        <label>1</label>
    </ligand>
    <ligandPart>
        <name>Fe</name>
        <dbReference type="ChEBI" id="CHEBI:18248"/>
    </ligandPart>
</feature>
<evidence type="ECO:0000256" key="5">
    <source>
        <dbReference type="ARBA" id="ARBA00023004"/>
    </source>
</evidence>
<feature type="binding site" description="axial binding residue" evidence="6">
    <location>
        <position position="115"/>
    </location>
    <ligand>
        <name>heme c</name>
        <dbReference type="ChEBI" id="CHEBI:61717"/>
        <label>1</label>
    </ligand>
    <ligandPart>
        <name>Fe</name>
        <dbReference type="ChEBI" id="CHEBI:18248"/>
    </ligandPart>
</feature>
<keyword evidence="5 6" id="KW-0408">Iron</keyword>
<evidence type="ECO:0000256" key="6">
    <source>
        <dbReference type="PIRSR" id="PIRSR602322-1"/>
    </source>
</evidence>
<feature type="binding site" description="covalent" evidence="6">
    <location>
        <position position="114"/>
    </location>
    <ligand>
        <name>heme c</name>
        <dbReference type="ChEBI" id="CHEBI:61717"/>
        <label>3</label>
    </ligand>
</feature>
<feature type="binding site" description="axial binding residue" evidence="6">
    <location>
        <position position="83"/>
    </location>
    <ligand>
        <name>heme c</name>
        <dbReference type="ChEBI" id="CHEBI:61717"/>
        <label>1</label>
    </ligand>
    <ligandPart>
        <name>Fe</name>
        <dbReference type="ChEBI" id="CHEBI:18248"/>
    </ligandPart>
</feature>
<keyword evidence="1" id="KW-0813">Transport</keyword>
<evidence type="ECO:0000256" key="2">
    <source>
        <dbReference type="ARBA" id="ARBA00022617"/>
    </source>
</evidence>
<feature type="binding site" description="axial binding residue" evidence="6">
    <location>
        <position position="55"/>
    </location>
    <ligand>
        <name>heme c</name>
        <dbReference type="ChEBI" id="CHEBI:61717"/>
        <label>1</label>
    </ligand>
    <ligandPart>
        <name>Fe</name>
        <dbReference type="ChEBI" id="CHEBI:18248"/>
    </ligandPart>
</feature>
<dbReference type="GO" id="GO:0009055">
    <property type="term" value="F:electron transfer activity"/>
    <property type="evidence" value="ECO:0007669"/>
    <property type="project" value="InterPro"/>
</dbReference>
<evidence type="ECO:0000313" key="11">
    <source>
        <dbReference type="Proteomes" id="UP000055611"/>
    </source>
</evidence>
<feature type="binding site" description="covalent" evidence="6">
    <location>
        <position position="67"/>
    </location>
    <ligand>
        <name>heme c</name>
        <dbReference type="ChEBI" id="CHEBI:61717"/>
        <label>1</label>
    </ligand>
</feature>
<dbReference type="PRINTS" id="PR00609">
    <property type="entry name" value="CYTOCHROMEC3"/>
</dbReference>
<sequence>MKKSLIISLMVAALVCVFCLPVVIAANAPADSYTMEVPAGQKATKAAVTFPHKKHVDNGLDCLVCHHKAASKDDVKGCSAEGCHTDASKAAKKDPAGFYSAFHSKKSDASCLACHKKEKKAGKAVPVGCKECHAE</sequence>
<reference evidence="10 12" key="2">
    <citation type="submission" date="2019-03" db="EMBL/GenBank/DDBJ databases">
        <title>Genomic Encyclopedia of Type Strains, Phase IV (KMG-IV): sequencing the most valuable type-strain genomes for metagenomic binning, comparative biology and taxonomic classification.</title>
        <authorList>
            <person name="Goeker M."/>
        </authorList>
    </citation>
    <scope>NUCLEOTIDE SEQUENCE [LARGE SCALE GENOMIC DNA]</scope>
    <source>
        <strain evidence="10 12">DSM 101483</strain>
    </source>
</reference>
<protein>
    <submittedName>
        <fullName evidence="9 10">Cytochrome C</fullName>
    </submittedName>
</protein>
<dbReference type="OrthoDB" id="5418612at2"/>
<evidence type="ECO:0000256" key="1">
    <source>
        <dbReference type="ARBA" id="ARBA00022448"/>
    </source>
</evidence>
<dbReference type="GO" id="GO:0020037">
    <property type="term" value="F:heme binding"/>
    <property type="evidence" value="ECO:0007669"/>
    <property type="project" value="InterPro"/>
</dbReference>
<dbReference type="InterPro" id="IPR020942">
    <property type="entry name" value="Cyt_c_III_dom"/>
</dbReference>
<feature type="binding site" description="axial binding residue" evidence="6">
    <location>
        <position position="84"/>
    </location>
    <ligand>
        <name>heme c</name>
        <dbReference type="ChEBI" id="CHEBI:61717"/>
        <label>1</label>
    </ligand>
    <ligandPart>
        <name>Fe</name>
        <dbReference type="ChEBI" id="CHEBI:18248"/>
    </ligandPart>
</feature>
<dbReference type="Gene3D" id="3.90.10.10">
    <property type="entry name" value="Cytochrome C3"/>
    <property type="match status" value="1"/>
</dbReference>
<feature type="domain" description="Class III cytochrome C" evidence="8">
    <location>
        <begin position="35"/>
        <end position="133"/>
    </location>
</feature>
<dbReference type="CDD" id="cd08168">
    <property type="entry name" value="Cytochrom_C3"/>
    <property type="match status" value="1"/>
</dbReference>
<keyword evidence="3 6" id="KW-0479">Metal-binding</keyword>
<feature type="binding site" description="axial binding residue" evidence="6">
    <location>
        <position position="129"/>
    </location>
    <ligand>
        <name>heme c</name>
        <dbReference type="ChEBI" id="CHEBI:61717"/>
        <label>1</label>
    </ligand>
    <ligandPart>
        <name>Fe</name>
        <dbReference type="ChEBI" id="CHEBI:18248"/>
    </ligandPart>
</feature>
<evidence type="ECO:0000313" key="10">
    <source>
        <dbReference type="EMBL" id="TDT89087.1"/>
    </source>
</evidence>
<keyword evidence="4" id="KW-0249">Electron transport</keyword>
<dbReference type="GO" id="GO:0046872">
    <property type="term" value="F:metal ion binding"/>
    <property type="evidence" value="ECO:0007669"/>
    <property type="project" value="UniProtKB-KW"/>
</dbReference>
<feature type="chain" id="PRO_5044548120" evidence="7">
    <location>
        <begin position="26"/>
        <end position="135"/>
    </location>
</feature>
<feature type="signal peptide" evidence="7">
    <location>
        <begin position="1"/>
        <end position="25"/>
    </location>
</feature>
<feature type="binding site" description="axial binding residue" evidence="6">
    <location>
        <position position="78"/>
    </location>
    <ligand>
        <name>heme c</name>
        <dbReference type="ChEBI" id="CHEBI:61717"/>
        <label>1</label>
    </ligand>
    <ligandPart>
        <name>Fe</name>
        <dbReference type="ChEBI" id="CHEBI:18248"/>
    </ligandPart>
</feature>
<proteinExistence type="predicted"/>
<dbReference type="Proteomes" id="UP000295506">
    <property type="component" value="Unassembled WGS sequence"/>
</dbReference>
<comment type="cofactor">
    <cofactor evidence="6">
        <name>heme c</name>
        <dbReference type="ChEBI" id="CHEBI:61717"/>
    </cofactor>
    <text evidence="6">Binds 4 heme c groups covalently per monomer.</text>
</comment>
<dbReference type="InterPro" id="IPR036280">
    <property type="entry name" value="Multihaem_cyt_sf"/>
</dbReference>
<dbReference type="RefSeq" id="WP_066801103.1">
    <property type="nucleotide sequence ID" value="NZ_CP014206.1"/>
</dbReference>
<name>A0A126QKF0_9BACT</name>
<keyword evidence="7" id="KW-0732">Signal</keyword>
<evidence type="ECO:0000256" key="7">
    <source>
        <dbReference type="SAM" id="SignalP"/>
    </source>
</evidence>
<dbReference type="Proteomes" id="UP000055611">
    <property type="component" value="Chromosome"/>
</dbReference>
<evidence type="ECO:0000256" key="3">
    <source>
        <dbReference type="ARBA" id="ARBA00022723"/>
    </source>
</evidence>
<dbReference type="EMBL" id="CP014206">
    <property type="protein sequence ID" value="AMK10513.1"/>
    <property type="molecule type" value="Genomic_DNA"/>
</dbReference>
<evidence type="ECO:0000256" key="4">
    <source>
        <dbReference type="ARBA" id="ARBA00022982"/>
    </source>
</evidence>
<dbReference type="EMBL" id="SOBK01000004">
    <property type="protein sequence ID" value="TDT89087.1"/>
    <property type="molecule type" value="Genomic_DNA"/>
</dbReference>
<keyword evidence="11" id="KW-1185">Reference proteome</keyword>
<dbReference type="AlphaFoldDB" id="A0A126QKF0"/>
<feature type="binding site" description="axial binding residue" evidence="6">
    <location>
        <position position="65"/>
    </location>
    <ligand>
        <name>heme c</name>
        <dbReference type="ChEBI" id="CHEBI:61717"/>
        <label>1</label>
    </ligand>
    <ligandPart>
        <name>Fe</name>
        <dbReference type="ChEBI" id="CHEBI:18248"/>
    </ligandPart>
</feature>
<evidence type="ECO:0000313" key="12">
    <source>
        <dbReference type="Proteomes" id="UP000295506"/>
    </source>
</evidence>
<feature type="binding site" description="covalent" evidence="6">
    <location>
        <position position="133"/>
    </location>
    <ligand>
        <name>heme c</name>
        <dbReference type="ChEBI" id="CHEBI:61717"/>
        <label>4</label>
    </ligand>
</feature>
<organism evidence="10 12">
    <name type="scientific">Pseudodesulfovibrio indicus</name>
    <dbReference type="NCBI Taxonomy" id="1716143"/>
    <lineage>
        <taxon>Bacteria</taxon>
        <taxon>Pseudomonadati</taxon>
        <taxon>Thermodesulfobacteriota</taxon>
        <taxon>Desulfovibrionia</taxon>
        <taxon>Desulfovibrionales</taxon>
        <taxon>Desulfovibrionaceae</taxon>
    </lineage>
</organism>
<accession>A0A126QKF0</accession>
<keyword evidence="2 6" id="KW-0349">Heme</keyword>